<evidence type="ECO:0000313" key="1">
    <source>
        <dbReference type="EMBL" id="CAD7235426.1"/>
    </source>
</evidence>
<dbReference type="EMBL" id="OB672694">
    <property type="protein sequence ID" value="CAD7235426.1"/>
    <property type="molecule type" value="Genomic_DNA"/>
</dbReference>
<proteinExistence type="predicted"/>
<accession>A0A7R8WVT8</accession>
<dbReference type="AlphaFoldDB" id="A0A7R8WVT8"/>
<sequence>MFVPWIQSHVRLPPCLAPEVVPGTSWHGTSVLKGDDEREGPILTHRLTRDPRVATLRTNALQEASPLWTQRSGQRFALIEMLPYDPSEMHITMIVHNSLKSFKMELVSNQVDGAWTIYAESPAFNSLAEGGSSCHSRQRGRGPDPWSTQSKKRLVELPCSSLRVVLNG</sequence>
<name>A0A7R8WVT8_9CRUS</name>
<gene>
    <name evidence="1" type="ORF">CTOB1V02_LOCUS13241</name>
</gene>
<protein>
    <submittedName>
        <fullName evidence="1">Uncharacterized protein</fullName>
    </submittedName>
</protein>
<reference evidence="1" key="1">
    <citation type="submission" date="2020-11" db="EMBL/GenBank/DDBJ databases">
        <authorList>
            <person name="Tran Van P."/>
        </authorList>
    </citation>
    <scope>NUCLEOTIDE SEQUENCE</scope>
</reference>
<feature type="non-terminal residue" evidence="1">
    <location>
        <position position="1"/>
    </location>
</feature>
<organism evidence="1">
    <name type="scientific">Cyprideis torosa</name>
    <dbReference type="NCBI Taxonomy" id="163714"/>
    <lineage>
        <taxon>Eukaryota</taxon>
        <taxon>Metazoa</taxon>
        <taxon>Ecdysozoa</taxon>
        <taxon>Arthropoda</taxon>
        <taxon>Crustacea</taxon>
        <taxon>Oligostraca</taxon>
        <taxon>Ostracoda</taxon>
        <taxon>Podocopa</taxon>
        <taxon>Podocopida</taxon>
        <taxon>Cytherocopina</taxon>
        <taxon>Cytheroidea</taxon>
        <taxon>Cytherideidae</taxon>
        <taxon>Cyprideis</taxon>
    </lineage>
</organism>